<feature type="region of interest" description="Disordered" evidence="1">
    <location>
        <begin position="1"/>
        <end position="359"/>
    </location>
</feature>
<comment type="caution">
    <text evidence="3">The sequence shown here is derived from an EMBL/GenBank/DDBJ whole genome shotgun (WGS) entry which is preliminary data.</text>
</comment>
<proteinExistence type="predicted"/>
<feature type="compositionally biased region" description="Polar residues" evidence="1">
    <location>
        <begin position="17"/>
        <end position="26"/>
    </location>
</feature>
<feature type="compositionally biased region" description="Basic and acidic residues" evidence="1">
    <location>
        <begin position="94"/>
        <end position="106"/>
    </location>
</feature>
<reference evidence="3 4" key="1">
    <citation type="submission" date="2024-04" db="EMBL/GenBank/DDBJ databases">
        <title>Phyllosticta paracitricarpa is synonymous to the EU quarantine fungus P. citricarpa based on phylogenomic analyses.</title>
        <authorList>
            <consortium name="Lawrence Berkeley National Laboratory"/>
            <person name="Van Ingen-Buijs V.A."/>
            <person name="Van Westerhoven A.C."/>
            <person name="Haridas S."/>
            <person name="Skiadas P."/>
            <person name="Martin F."/>
            <person name="Groenewald J.Z."/>
            <person name="Crous P.W."/>
            <person name="Seidl M.F."/>
        </authorList>
    </citation>
    <scope>NUCLEOTIDE SEQUENCE [LARGE SCALE GENOMIC DNA]</scope>
    <source>
        <strain evidence="3 4">CBS 123374</strain>
    </source>
</reference>
<feature type="compositionally biased region" description="Polar residues" evidence="1">
    <location>
        <begin position="226"/>
        <end position="246"/>
    </location>
</feature>
<dbReference type="Gene3D" id="1.25.10.10">
    <property type="entry name" value="Leucine-rich Repeat Variant"/>
    <property type="match status" value="1"/>
</dbReference>
<dbReference type="Proteomes" id="UP001492380">
    <property type="component" value="Unassembled WGS sequence"/>
</dbReference>
<evidence type="ECO:0000256" key="1">
    <source>
        <dbReference type="SAM" id="MobiDB-lite"/>
    </source>
</evidence>
<dbReference type="EMBL" id="JBBWRZ010000001">
    <property type="protein sequence ID" value="KAK8246690.1"/>
    <property type="molecule type" value="Genomic_DNA"/>
</dbReference>
<feature type="region of interest" description="Disordered" evidence="1">
    <location>
        <begin position="391"/>
        <end position="437"/>
    </location>
</feature>
<keyword evidence="4" id="KW-1185">Reference proteome</keyword>
<feature type="compositionally biased region" description="Basic and acidic residues" evidence="1">
    <location>
        <begin position="113"/>
        <end position="125"/>
    </location>
</feature>
<sequence>MEVPQRRKKMATYGRPSRSTTSTTFNLFGDAPSPEKTRTNRPAPPEPKPKKPTKVGPAAKSKAESASLSVFDFPSSDDEKMKSPPKRAPAKLTKRVEKSLDTHAASEDSASEQLRREYAVAETKRHSAKSSESSGAKTEEKALDGINANGTVQKELRRSRVAVVIPKPPARKVEISSSKRSLPADDSEVRGAAGGSNVDERPPKSLKSRRQDSPRNDVEARISDARASNSNQTGIRKQDTNATTSQGHRKTRPVAAAGKNDPASDSTSAAKALSMVRSRRTLAKPDNIRTAVSKGKSAPAMLQQMLPSPETKPSSPADPPPSTPKPDLSEDDQSADVSFPATPPARTSNSPFGTVTPRQNQAWNKLLDFTEKSSPSVLPLGGLKIASSVKPSRSLMQRSASDMTATAGAQKRRLVDTLKQSAAQDDSSEDEEEDETMLDEDVALGSNSHSQPKATFDAFERLGSSQEAMSSQSVLAAGPKHTYSQTRSYLNDSNQDDLNIPMFEDLAPPRKSIVENDEDLEDGTGGMRNIHALRAAGTARRVVDDLEALLDDIEDPSPKAMSRRRTALLELCQKLQDRSYVTRMAEHSLDHRLFASLAKTKDAILGFGMASTIAVVILGEAPVSTLEEIYQTGCLATLASFSKMNTDINKIAKDRKTNMSRIAQGSLAEFRDAIGGIVWPEKVPAIISPSSVALKSMEMAVRKLRESGNAEDLLGYQTFADVAELAHEPSKKLASASATESDLYLLELVISTLESAATLNATAWISRSDASMNQLVDSIDALVVPKAASEELDLLARRLILNLTNNKPRSCDVFAKDSLVHSLLRSIDTRFRALSDNMDENEHVKTVAYLIVSLNVLSNLAEFSDRARAATLRGGDEILDSLTATCVLGIEKAAQADSIDGTQSGVAYAYLTVLMGNLCQNAAVREKVRAMLPGQRLGVLIRAIQEFLSINMAVDRDGAFDGEEGGEVWTAYTARLQGVIDRLKTF</sequence>
<evidence type="ECO:0000313" key="3">
    <source>
        <dbReference type="EMBL" id="KAK8246690.1"/>
    </source>
</evidence>
<name>A0ABR1Z2S3_9PEZI</name>
<feature type="compositionally biased region" description="Polar residues" evidence="1">
    <location>
        <begin position="391"/>
        <end position="404"/>
    </location>
</feature>
<dbReference type="InterPro" id="IPR022771">
    <property type="entry name" value="WAPL_C"/>
</dbReference>
<feature type="domain" description="Wings apart-like protein C-terminal" evidence="2">
    <location>
        <begin position="527"/>
        <end position="866"/>
    </location>
</feature>
<feature type="compositionally biased region" description="Polar residues" evidence="1">
    <location>
        <begin position="345"/>
        <end position="359"/>
    </location>
</feature>
<dbReference type="InterPro" id="IPR011989">
    <property type="entry name" value="ARM-like"/>
</dbReference>
<feature type="compositionally biased region" description="Basic residues" evidence="1">
    <location>
        <begin position="83"/>
        <end position="93"/>
    </location>
</feature>
<protein>
    <submittedName>
        <fullName evidence="3">Wings apart-like protein regulation of heterochromatin-domain-containing protein</fullName>
    </submittedName>
</protein>
<feature type="compositionally biased region" description="Basic residues" evidence="1">
    <location>
        <begin position="1"/>
        <end position="10"/>
    </location>
</feature>
<evidence type="ECO:0000259" key="2">
    <source>
        <dbReference type="Pfam" id="PF07814"/>
    </source>
</evidence>
<evidence type="ECO:0000313" key="4">
    <source>
        <dbReference type="Proteomes" id="UP001492380"/>
    </source>
</evidence>
<accession>A0ABR1Z2S3</accession>
<dbReference type="Pfam" id="PF07814">
    <property type="entry name" value="WAPL"/>
    <property type="match status" value="1"/>
</dbReference>
<organism evidence="3 4">
    <name type="scientific">Phyllosticta capitalensis</name>
    <dbReference type="NCBI Taxonomy" id="121624"/>
    <lineage>
        <taxon>Eukaryota</taxon>
        <taxon>Fungi</taxon>
        <taxon>Dikarya</taxon>
        <taxon>Ascomycota</taxon>
        <taxon>Pezizomycotina</taxon>
        <taxon>Dothideomycetes</taxon>
        <taxon>Dothideomycetes incertae sedis</taxon>
        <taxon>Botryosphaeriales</taxon>
        <taxon>Phyllostictaceae</taxon>
        <taxon>Phyllosticta</taxon>
    </lineage>
</organism>
<gene>
    <name evidence="3" type="ORF">HDK90DRAFT_461506</name>
</gene>
<feature type="compositionally biased region" description="Low complexity" evidence="1">
    <location>
        <begin position="54"/>
        <end position="69"/>
    </location>
</feature>
<feature type="compositionally biased region" description="Acidic residues" evidence="1">
    <location>
        <begin position="426"/>
        <end position="437"/>
    </location>
</feature>
<feature type="compositionally biased region" description="Basic and acidic residues" evidence="1">
    <location>
        <begin position="198"/>
        <end position="224"/>
    </location>
</feature>